<dbReference type="STRING" id="479434.Sthe_0221"/>
<dbReference type="AlphaFoldDB" id="D1C6C2"/>
<proteinExistence type="predicted"/>
<accession>D1C6C2</accession>
<reference evidence="2" key="1">
    <citation type="submission" date="2009-11" db="EMBL/GenBank/DDBJ databases">
        <title>The complete chromosome 1 of Sphaerobacter thermophilus DSM 20745.</title>
        <authorList>
            <person name="Lucas S."/>
            <person name="Copeland A."/>
            <person name="Lapidus A."/>
            <person name="Glavina del Rio T."/>
            <person name="Dalin E."/>
            <person name="Tice H."/>
            <person name="Bruce D."/>
            <person name="Goodwin L."/>
            <person name="Pitluck S."/>
            <person name="Kyrpides N."/>
            <person name="Mavromatis K."/>
            <person name="Ivanova N."/>
            <person name="Mikhailova N."/>
            <person name="LaButti K.M."/>
            <person name="Clum A."/>
            <person name="Sun H.I."/>
            <person name="Brettin T."/>
            <person name="Detter J.C."/>
            <person name="Han C."/>
            <person name="Larimer F."/>
            <person name="Land M."/>
            <person name="Hauser L."/>
            <person name="Markowitz V."/>
            <person name="Cheng J.F."/>
            <person name="Hugenholtz P."/>
            <person name="Woyke T."/>
            <person name="Wu D."/>
            <person name="Steenblock K."/>
            <person name="Schneider S."/>
            <person name="Pukall R."/>
            <person name="Goeker M."/>
            <person name="Klenk H.P."/>
            <person name="Eisen J.A."/>
        </authorList>
    </citation>
    <scope>NUCLEOTIDE SEQUENCE [LARGE SCALE GENOMIC DNA]</scope>
    <source>
        <strain evidence="2">ATCC 49802 / DSM 20745 / S 6022</strain>
    </source>
</reference>
<name>D1C6C2_SPHTD</name>
<evidence type="ECO:0008006" key="3">
    <source>
        <dbReference type="Google" id="ProtNLM"/>
    </source>
</evidence>
<dbReference type="InParanoid" id="D1C6C2"/>
<organism evidence="1 2">
    <name type="scientific">Sphaerobacter thermophilus (strain ATCC 49802 / DSM 20745 / KCCM 41009 / NCIMB 13125 / S 6022)</name>
    <dbReference type="NCBI Taxonomy" id="479434"/>
    <lineage>
        <taxon>Bacteria</taxon>
        <taxon>Pseudomonadati</taxon>
        <taxon>Thermomicrobiota</taxon>
        <taxon>Thermomicrobia</taxon>
        <taxon>Sphaerobacterales</taxon>
        <taxon>Sphaerobacterineae</taxon>
        <taxon>Sphaerobacteraceae</taxon>
        <taxon>Sphaerobacter</taxon>
    </lineage>
</organism>
<dbReference type="eggNOG" id="ENOG50308WN">
    <property type="taxonomic scope" value="Bacteria"/>
</dbReference>
<evidence type="ECO:0000313" key="2">
    <source>
        <dbReference type="Proteomes" id="UP000002027"/>
    </source>
</evidence>
<dbReference type="RefSeq" id="WP_012870708.1">
    <property type="nucleotide sequence ID" value="NC_013523.1"/>
</dbReference>
<evidence type="ECO:0000313" key="1">
    <source>
        <dbReference type="EMBL" id="ACZ37660.1"/>
    </source>
</evidence>
<keyword evidence="2" id="KW-1185">Reference proteome</keyword>
<dbReference type="Proteomes" id="UP000002027">
    <property type="component" value="Chromosome 1"/>
</dbReference>
<sequence length="266" mass="28681">MRRVYGVDFSGARDAGQRIWIARGAIVDGTLRIEACYRAADLPGGEAAREPALAALRRLITAEPNAAVGLDFPFGLPAALVPEGGWESFARGFARRYPDADTFRRACVAAAGGRELRRLTDIEAATPFSPYNLRIYRQTYTGIRDLLAPLVAAGVACVVPMQPALPGRAWLLEVCPASTLKRDGRYAPYKGRGEARRAGRARILEALACVERVAVPDKVRRAALDDAGGDALDSLLAAVAAFRAITDPAFPGPRDGRYVREGRVYV</sequence>
<protein>
    <recommendedName>
        <fullName evidence="3">DUF429 domain-containing protein</fullName>
    </recommendedName>
</protein>
<dbReference type="EMBL" id="CP001823">
    <property type="protein sequence ID" value="ACZ37660.1"/>
    <property type="molecule type" value="Genomic_DNA"/>
</dbReference>
<dbReference type="KEGG" id="sti:Sthe_0221"/>
<reference evidence="1 2" key="2">
    <citation type="journal article" date="2010" name="Stand. Genomic Sci.">
        <title>Complete genome sequence of Desulfohalobium retbaense type strain (HR(100)).</title>
        <authorList>
            <person name="Spring S."/>
            <person name="Nolan M."/>
            <person name="Lapidus A."/>
            <person name="Glavina Del Rio T."/>
            <person name="Copeland A."/>
            <person name="Tice H."/>
            <person name="Cheng J.F."/>
            <person name="Lucas S."/>
            <person name="Land M."/>
            <person name="Chen F."/>
            <person name="Bruce D."/>
            <person name="Goodwin L."/>
            <person name="Pitluck S."/>
            <person name="Ivanova N."/>
            <person name="Mavromatis K."/>
            <person name="Mikhailova N."/>
            <person name="Pati A."/>
            <person name="Chen A."/>
            <person name="Palaniappan K."/>
            <person name="Hauser L."/>
            <person name="Chang Y.J."/>
            <person name="Jeffries C.D."/>
            <person name="Munk C."/>
            <person name="Kiss H."/>
            <person name="Chain P."/>
            <person name="Han C."/>
            <person name="Brettin T."/>
            <person name="Detter J.C."/>
            <person name="Schuler E."/>
            <person name="Goker M."/>
            <person name="Rohde M."/>
            <person name="Bristow J."/>
            <person name="Eisen J.A."/>
            <person name="Markowitz V."/>
            <person name="Hugenholtz P."/>
            <person name="Kyrpides N.C."/>
            <person name="Klenk H.P."/>
        </authorList>
    </citation>
    <scope>NUCLEOTIDE SEQUENCE [LARGE SCALE GENOMIC DNA]</scope>
    <source>
        <strain evidence="2">ATCC 49802 / DSM 20745 / S 6022</strain>
    </source>
</reference>
<dbReference type="HOGENOM" id="CLU_088480_0_0_0"/>
<gene>
    <name evidence="1" type="ordered locus">Sthe_0221</name>
</gene>